<name>A0AAV9NYX2_9PEZI</name>
<keyword evidence="3" id="KW-1185">Reference proteome</keyword>
<dbReference type="Gene3D" id="1.25.40.10">
    <property type="entry name" value="Tetratricopeptide repeat domain"/>
    <property type="match status" value="2"/>
</dbReference>
<dbReference type="GeneID" id="89930664"/>
<evidence type="ECO:0000313" key="2">
    <source>
        <dbReference type="EMBL" id="KAK5165234.1"/>
    </source>
</evidence>
<comment type="caution">
    <text evidence="2">The sequence shown here is derived from an EMBL/GenBank/DDBJ whole genome shotgun (WGS) entry which is preliminary data.</text>
</comment>
<evidence type="ECO:0000313" key="3">
    <source>
        <dbReference type="Proteomes" id="UP001337655"/>
    </source>
</evidence>
<dbReference type="AlphaFoldDB" id="A0AAV9NYX2"/>
<sequence>MQTIWSRVAQTRGTCKCPQCLSYANGVTRRATASATRRTPKYLTSSTLWYSGIFAAAATFDAGVKKKRREQWDRAIGDLRQELGQPERAREEVLVEERRQDEEQELELEEGLGQAVEVGEEAIAGYEPFGSAAEDGNVFRDVDPEDSKAEWATNTGPPLDTFNLPPQSIYATDERRSQAKLRRWTTKKILTVQGSTEKFLGQLLLELQRRGWSAEAAQAVPENFAQLILQNQGDLEQHYRETCARLRVTKRVDEPYLHPADFNELVDREAGPRREDTQICRFGQDGLGGHHITTRWLNSSLQSLFEQYVKADIQTPTLLAKIAYNLAISSAPPNLETYNTLLLGLSKAQLPTLSNAIIASMNESHIRHNEVTTAAVLDHYIATANDSGFWRYVSLMRGKFGGMALARNDLEINEQNKSRLVRHPDDPEKIIQLPYPTPYVFRAIIEGLIKFSDFDRALRICEYMRHEGWGVSMAGLTPLLKDCADRGDWENGLAIWKKILILKGESTKKTKKAWVSERIGMTAFAAKLRLCLQVGQREVYDAIWEQALKAHGGASAARRLTQLVKEQAAVRKERSNTFDQLPQVVKDEMRGGAVAEKPRVVEERQPVEGSSYTPFQYEDPEAGLEESGYVTTPAAGLEVLRQDVDVLAAAKAEAGEGAHVTALVPTPERQEAKEEATTSTEPIPQPPAPPNESQKKLLRNLPANYRLERDRDMTVGSIGLYG</sequence>
<dbReference type="RefSeq" id="XP_064655377.1">
    <property type="nucleotide sequence ID" value="XM_064806560.1"/>
</dbReference>
<feature type="region of interest" description="Disordered" evidence="1">
    <location>
        <begin position="663"/>
        <end position="696"/>
    </location>
</feature>
<evidence type="ECO:0008006" key="4">
    <source>
        <dbReference type="Google" id="ProtNLM"/>
    </source>
</evidence>
<dbReference type="InterPro" id="IPR011990">
    <property type="entry name" value="TPR-like_helical_dom_sf"/>
</dbReference>
<protein>
    <recommendedName>
        <fullName evidence="4">Pentatricopeptide repeat protein</fullName>
    </recommendedName>
</protein>
<dbReference type="Proteomes" id="UP001337655">
    <property type="component" value="Unassembled WGS sequence"/>
</dbReference>
<organism evidence="2 3">
    <name type="scientific">Saxophila tyrrhenica</name>
    <dbReference type="NCBI Taxonomy" id="1690608"/>
    <lineage>
        <taxon>Eukaryota</taxon>
        <taxon>Fungi</taxon>
        <taxon>Dikarya</taxon>
        <taxon>Ascomycota</taxon>
        <taxon>Pezizomycotina</taxon>
        <taxon>Dothideomycetes</taxon>
        <taxon>Dothideomycetidae</taxon>
        <taxon>Mycosphaerellales</taxon>
        <taxon>Extremaceae</taxon>
        <taxon>Saxophila</taxon>
    </lineage>
</organism>
<reference evidence="2 3" key="1">
    <citation type="submission" date="2023-08" db="EMBL/GenBank/DDBJ databases">
        <title>Black Yeasts Isolated from many extreme environments.</title>
        <authorList>
            <person name="Coleine C."/>
            <person name="Stajich J.E."/>
            <person name="Selbmann L."/>
        </authorList>
    </citation>
    <scope>NUCLEOTIDE SEQUENCE [LARGE SCALE GENOMIC DNA]</scope>
    <source>
        <strain evidence="2 3">CCFEE 5935</strain>
    </source>
</reference>
<evidence type="ECO:0000256" key="1">
    <source>
        <dbReference type="SAM" id="MobiDB-lite"/>
    </source>
</evidence>
<gene>
    <name evidence="2" type="ORF">LTR77_009332</name>
</gene>
<proteinExistence type="predicted"/>
<dbReference type="EMBL" id="JAVRRT010000017">
    <property type="protein sequence ID" value="KAK5165234.1"/>
    <property type="molecule type" value="Genomic_DNA"/>
</dbReference>
<accession>A0AAV9NYX2</accession>